<accession>A0ABN8TMM2</accession>
<keyword evidence="1" id="KW-0812">Transmembrane</keyword>
<comment type="caution">
    <text evidence="2">The sequence shown here is derived from an EMBL/GenBank/DDBJ whole genome shotgun (WGS) entry which is preliminary data.</text>
</comment>
<proteinExistence type="predicted"/>
<reference evidence="2" key="1">
    <citation type="submission" date="2022-06" db="EMBL/GenBank/DDBJ databases">
        <authorList>
            <person name="Goudenege D."/>
            <person name="Le Roux F."/>
        </authorList>
    </citation>
    <scope>NUCLEOTIDE SEQUENCE</scope>
    <source>
        <strain evidence="2">12-063</strain>
    </source>
</reference>
<feature type="transmembrane region" description="Helical" evidence="1">
    <location>
        <begin position="239"/>
        <end position="258"/>
    </location>
</feature>
<dbReference type="EMBL" id="CALYLK010000118">
    <property type="protein sequence ID" value="CAH8208707.1"/>
    <property type="molecule type" value="Genomic_DNA"/>
</dbReference>
<evidence type="ECO:0000313" key="3">
    <source>
        <dbReference type="Proteomes" id="UP001152658"/>
    </source>
</evidence>
<protein>
    <submittedName>
        <fullName evidence="2">Uncharacterized protein</fullName>
    </submittedName>
</protein>
<name>A0ABN8TMM2_9VIBR</name>
<organism evidence="2 3">
    <name type="scientific">Vibrio aestuarianus</name>
    <dbReference type="NCBI Taxonomy" id="28171"/>
    <lineage>
        <taxon>Bacteria</taxon>
        <taxon>Pseudomonadati</taxon>
        <taxon>Pseudomonadota</taxon>
        <taxon>Gammaproteobacteria</taxon>
        <taxon>Vibrionales</taxon>
        <taxon>Vibrionaceae</taxon>
        <taxon>Vibrio</taxon>
    </lineage>
</organism>
<gene>
    <name evidence="2" type="ORF">VAE063_790003</name>
</gene>
<keyword evidence="1" id="KW-1133">Transmembrane helix</keyword>
<keyword evidence="3" id="KW-1185">Reference proteome</keyword>
<keyword evidence="1" id="KW-0472">Membrane</keyword>
<sequence>MGGWLNSLFIKKLSEALRIKTPDRIPRSGEEGAKVNCYSVYVTDAEGSYLAKEIKGEHLHVLKWDEDKRTHDKKKLLNLTDIDSWNFEISHYHGLVTHTYKSRSEFLLIDASGFYKMQSKLALWKYSIPKFIHSKKRLKRPSREKALEAAIDLVKDNHNLAFDSYRLLNEMYGAYTILHPLFPTLKQGTHLVLMSLAESGELQQVNSFDFRVNGKALSTLEHLREERSKEERSRRQASMMLWLTVVLAFAALFQSGLVRTTHFSSIDWLMELLQGYMDVVKEFIRGVAY</sequence>
<evidence type="ECO:0000256" key="1">
    <source>
        <dbReference type="SAM" id="Phobius"/>
    </source>
</evidence>
<evidence type="ECO:0000313" key="2">
    <source>
        <dbReference type="EMBL" id="CAH8208707.1"/>
    </source>
</evidence>
<dbReference type="Proteomes" id="UP001152658">
    <property type="component" value="Unassembled WGS sequence"/>
</dbReference>